<evidence type="ECO:0000256" key="1">
    <source>
        <dbReference type="ARBA" id="ARBA00008282"/>
    </source>
</evidence>
<dbReference type="GO" id="GO:0046872">
    <property type="term" value="F:metal ion binding"/>
    <property type="evidence" value="ECO:0007669"/>
    <property type="project" value="UniProtKB-UniRule"/>
</dbReference>
<feature type="chain" id="PRO_5011829390" description="FAD:protein FMN transferase" evidence="20">
    <location>
        <begin position="19"/>
        <end position="349"/>
    </location>
</feature>
<evidence type="ECO:0000256" key="7">
    <source>
        <dbReference type="ARBA" id="ARBA00022679"/>
    </source>
</evidence>
<evidence type="ECO:0000256" key="9">
    <source>
        <dbReference type="ARBA" id="ARBA00022729"/>
    </source>
</evidence>
<evidence type="ECO:0000256" key="5">
    <source>
        <dbReference type="ARBA" id="ARBA00022519"/>
    </source>
</evidence>
<dbReference type="STRING" id="1931241.BVH74_05435"/>
<evidence type="ECO:0000256" key="20">
    <source>
        <dbReference type="RuleBase" id="RU363002"/>
    </source>
</evidence>
<accession>A0A1V0B9X0</accession>
<evidence type="ECO:0000313" key="22">
    <source>
        <dbReference type="Proteomes" id="UP000243488"/>
    </source>
</evidence>
<dbReference type="PIRSF" id="PIRSF006268">
    <property type="entry name" value="ApbE"/>
    <property type="match status" value="1"/>
</dbReference>
<evidence type="ECO:0000256" key="19">
    <source>
        <dbReference type="PIRSR" id="PIRSR006268-2"/>
    </source>
</evidence>
<evidence type="ECO:0000256" key="18">
    <source>
        <dbReference type="PIRNR" id="PIRNR006268"/>
    </source>
</evidence>
<keyword evidence="7 18" id="KW-0808">Transferase</keyword>
<keyword evidence="10 18" id="KW-0274">FAD</keyword>
<keyword evidence="12" id="KW-0472">Membrane</keyword>
<evidence type="ECO:0000256" key="2">
    <source>
        <dbReference type="ARBA" id="ARBA00011955"/>
    </source>
</evidence>
<organism evidence="21 22">
    <name type="scientific">Halopseudomonas phragmitis</name>
    <dbReference type="NCBI Taxonomy" id="1931241"/>
    <lineage>
        <taxon>Bacteria</taxon>
        <taxon>Pseudomonadati</taxon>
        <taxon>Pseudomonadota</taxon>
        <taxon>Gammaproteobacteria</taxon>
        <taxon>Pseudomonadales</taxon>
        <taxon>Pseudomonadaceae</taxon>
        <taxon>Halopseudomonas</taxon>
    </lineage>
</organism>
<keyword evidence="6 18" id="KW-0285">Flavoprotein</keyword>
<keyword evidence="22" id="KW-1185">Reference proteome</keyword>
<keyword evidence="13" id="KW-0564">Palmitate</keyword>
<comment type="subcellular location">
    <subcellularLocation>
        <location evidence="17 20">Cell inner membrane</location>
        <topology evidence="17 20">Lipid-anchor</topology>
        <orientation evidence="17 20">Periplasmic side</orientation>
    </subcellularLocation>
</comment>
<comment type="similarity">
    <text evidence="1 18 20">Belongs to the ApbE family.</text>
</comment>
<keyword evidence="9 20" id="KW-0732">Signal</keyword>
<dbReference type="FunFam" id="3.10.520.10:FF:000001">
    <property type="entry name" value="FAD:protein FMN transferase"/>
    <property type="match status" value="1"/>
</dbReference>
<dbReference type="PANTHER" id="PTHR30040:SF2">
    <property type="entry name" value="FAD:PROTEIN FMN TRANSFERASE"/>
    <property type="match status" value="1"/>
</dbReference>
<evidence type="ECO:0000256" key="6">
    <source>
        <dbReference type="ARBA" id="ARBA00022630"/>
    </source>
</evidence>
<dbReference type="EMBL" id="CP020100">
    <property type="protein sequence ID" value="AQZ96725.1"/>
    <property type="molecule type" value="Genomic_DNA"/>
</dbReference>
<proteinExistence type="inferred from homology"/>
<dbReference type="Gene3D" id="3.10.520.10">
    <property type="entry name" value="ApbE-like domains"/>
    <property type="match status" value="1"/>
</dbReference>
<keyword evidence="8 18" id="KW-0479">Metal-binding</keyword>
<dbReference type="AlphaFoldDB" id="A0A1V0B9X0"/>
<evidence type="ECO:0000256" key="12">
    <source>
        <dbReference type="ARBA" id="ARBA00023136"/>
    </source>
</evidence>
<evidence type="ECO:0000256" key="14">
    <source>
        <dbReference type="ARBA" id="ARBA00023288"/>
    </source>
</evidence>
<keyword evidence="11 18" id="KW-0460">Magnesium</keyword>
<evidence type="ECO:0000256" key="16">
    <source>
        <dbReference type="ARBA" id="ARBA00048540"/>
    </source>
</evidence>
<dbReference type="InterPro" id="IPR003374">
    <property type="entry name" value="ApbE-like_sf"/>
</dbReference>
<keyword evidence="4" id="KW-1003">Cell membrane</keyword>
<keyword evidence="5 20" id="KW-0997">Cell inner membrane</keyword>
<evidence type="ECO:0000256" key="15">
    <source>
        <dbReference type="ARBA" id="ARBA00031306"/>
    </source>
</evidence>
<evidence type="ECO:0000313" key="21">
    <source>
        <dbReference type="EMBL" id="AQZ96725.1"/>
    </source>
</evidence>
<evidence type="ECO:0000256" key="11">
    <source>
        <dbReference type="ARBA" id="ARBA00022842"/>
    </source>
</evidence>
<comment type="cofactor">
    <cofactor evidence="19">
        <name>Mg(2+)</name>
        <dbReference type="ChEBI" id="CHEBI:18420"/>
    </cofactor>
    <cofactor evidence="19">
        <name>Mn(2+)</name>
        <dbReference type="ChEBI" id="CHEBI:29035"/>
    </cofactor>
    <text evidence="19">Magnesium. Can also use manganese.</text>
</comment>
<evidence type="ECO:0000256" key="8">
    <source>
        <dbReference type="ARBA" id="ARBA00022723"/>
    </source>
</evidence>
<evidence type="ECO:0000256" key="3">
    <source>
        <dbReference type="ARBA" id="ARBA00016337"/>
    </source>
</evidence>
<evidence type="ECO:0000256" key="17">
    <source>
        <dbReference type="ARBA" id="ARBA00060485"/>
    </source>
</evidence>
<feature type="binding site" evidence="19">
    <location>
        <position position="291"/>
    </location>
    <ligand>
        <name>Mg(2+)</name>
        <dbReference type="ChEBI" id="CHEBI:18420"/>
    </ligand>
</feature>
<dbReference type="Pfam" id="PF02424">
    <property type="entry name" value="ApbE"/>
    <property type="match status" value="1"/>
</dbReference>
<sequence length="349" mass="38580">MSTSMRPFLLLTLALLLAACQPREPEIQHLDGQIFGTFYQISLPGSLGKDELARLREGIEAELEAVDASMSTYRDDSELMRLNRQPVGQWLELSAELMTVLSAAQQVAEASDGAFDITVGALVNLWSFGPEARPSRIPEPDELAARLAQSGHTHLQLDQQQHRARRLSDHFVDLSGIAKGYGVDRVSAWLLAQGQDNHLVNIGGDLVGLGERRPGQPWRIGVELPDSSQTQVARHILPIHDLSVATSGDYRNFFEDDGQRYSHTIDPRSGQPMQHRLASVTVLHPSNMLADAWATALMVVGPEQAQELARQQNLMVLLLSREPDGRWSSWSSPALDEQFDSETLKPLSS</sequence>
<feature type="signal peptide" evidence="20">
    <location>
        <begin position="1"/>
        <end position="18"/>
    </location>
</feature>
<keyword evidence="14 20" id="KW-0449">Lipoprotein</keyword>
<reference evidence="21 22" key="1">
    <citation type="submission" date="2017-03" db="EMBL/GenBank/DDBJ databases">
        <title>Complete genome sequence of the novel DNRA strain Pseudomonas sp. S-6-2 isolated from Chinese polluted river sediment. Journal of Biotechnology.</title>
        <authorList>
            <person name="Li J."/>
            <person name="Xiang F."/>
            <person name="Wang L."/>
            <person name="Xi L."/>
            <person name="Liu J."/>
        </authorList>
    </citation>
    <scope>NUCLEOTIDE SEQUENCE [LARGE SCALE GENOMIC DNA]</scope>
    <source>
        <strain evidence="21 22">S-6-2</strain>
    </source>
</reference>
<dbReference type="Proteomes" id="UP000243488">
    <property type="component" value="Chromosome"/>
</dbReference>
<dbReference type="SUPFAM" id="SSF143631">
    <property type="entry name" value="ApbE-like"/>
    <property type="match status" value="1"/>
</dbReference>
<comment type="function">
    <text evidence="20">Flavin transferase that catalyzes the transfer of the FMN moiety of FAD and its covalent binding to the hydroxyl group of a threonine residue in a target flavoprotein.</text>
</comment>
<comment type="catalytic activity">
    <reaction evidence="16 18 20">
        <text>L-threonyl-[protein] + FAD = FMN-L-threonyl-[protein] + AMP + H(+)</text>
        <dbReference type="Rhea" id="RHEA:36847"/>
        <dbReference type="Rhea" id="RHEA-COMP:11060"/>
        <dbReference type="Rhea" id="RHEA-COMP:11061"/>
        <dbReference type="ChEBI" id="CHEBI:15378"/>
        <dbReference type="ChEBI" id="CHEBI:30013"/>
        <dbReference type="ChEBI" id="CHEBI:57692"/>
        <dbReference type="ChEBI" id="CHEBI:74257"/>
        <dbReference type="ChEBI" id="CHEBI:456215"/>
        <dbReference type="EC" id="2.7.1.180"/>
    </reaction>
</comment>
<feature type="binding site" evidence="19">
    <location>
        <position position="176"/>
    </location>
    <ligand>
        <name>Mg(2+)</name>
        <dbReference type="ChEBI" id="CHEBI:18420"/>
    </ligand>
</feature>
<evidence type="ECO:0000256" key="13">
    <source>
        <dbReference type="ARBA" id="ARBA00023139"/>
    </source>
</evidence>
<name>A0A1V0B9X0_9GAMM</name>
<dbReference type="GO" id="GO:0016740">
    <property type="term" value="F:transferase activity"/>
    <property type="evidence" value="ECO:0007669"/>
    <property type="project" value="UniProtKB-UniRule"/>
</dbReference>
<dbReference type="PANTHER" id="PTHR30040">
    <property type="entry name" value="THIAMINE BIOSYNTHESIS LIPOPROTEIN APBE"/>
    <property type="match status" value="1"/>
</dbReference>
<evidence type="ECO:0000256" key="4">
    <source>
        <dbReference type="ARBA" id="ARBA00022475"/>
    </source>
</evidence>
<gene>
    <name evidence="21" type="ORF">BVH74_05435</name>
</gene>
<dbReference type="PROSITE" id="PS51257">
    <property type="entry name" value="PROKAR_LIPOPROTEIN"/>
    <property type="match status" value="1"/>
</dbReference>
<protein>
    <recommendedName>
        <fullName evidence="3 18">FAD:protein FMN transferase</fullName>
        <ecNumber evidence="2 18">2.7.1.180</ecNumber>
    </recommendedName>
    <alternativeName>
        <fullName evidence="15 18">Flavin transferase</fullName>
    </alternativeName>
</protein>
<dbReference type="InterPro" id="IPR024932">
    <property type="entry name" value="ApbE"/>
</dbReference>
<feature type="binding site" evidence="19">
    <location>
        <position position="295"/>
    </location>
    <ligand>
        <name>Mg(2+)</name>
        <dbReference type="ChEBI" id="CHEBI:18420"/>
    </ligand>
</feature>
<evidence type="ECO:0000256" key="10">
    <source>
        <dbReference type="ARBA" id="ARBA00022827"/>
    </source>
</evidence>
<dbReference type="KEGG" id="ppha:BVH74_05435"/>
<dbReference type="EC" id="2.7.1.180" evidence="2 18"/>
<dbReference type="GO" id="GO:0005886">
    <property type="term" value="C:plasma membrane"/>
    <property type="evidence" value="ECO:0007669"/>
    <property type="project" value="UniProtKB-SubCell"/>
</dbReference>